<dbReference type="InterPro" id="IPR036514">
    <property type="entry name" value="SGNH_hydro_sf"/>
</dbReference>
<reference evidence="3" key="1">
    <citation type="journal article" date="2020" name="Stud. Mycol.">
        <title>101 Dothideomycetes genomes: a test case for predicting lifestyles and emergence of pathogens.</title>
        <authorList>
            <person name="Haridas S."/>
            <person name="Albert R."/>
            <person name="Binder M."/>
            <person name="Bloem J."/>
            <person name="Labutti K."/>
            <person name="Salamov A."/>
            <person name="Andreopoulos B."/>
            <person name="Baker S."/>
            <person name="Barry K."/>
            <person name="Bills G."/>
            <person name="Bluhm B."/>
            <person name="Cannon C."/>
            <person name="Castanera R."/>
            <person name="Culley D."/>
            <person name="Daum C."/>
            <person name="Ezra D."/>
            <person name="Gonzalez J."/>
            <person name="Henrissat B."/>
            <person name="Kuo A."/>
            <person name="Liang C."/>
            <person name="Lipzen A."/>
            <person name="Lutzoni F."/>
            <person name="Magnuson J."/>
            <person name="Mondo S."/>
            <person name="Nolan M."/>
            <person name="Ohm R."/>
            <person name="Pangilinan J."/>
            <person name="Park H.-J."/>
            <person name="Ramirez L."/>
            <person name="Alfaro M."/>
            <person name="Sun H."/>
            <person name="Tritt A."/>
            <person name="Yoshinaga Y."/>
            <person name="Zwiers L.-H."/>
            <person name="Turgeon B."/>
            <person name="Goodwin S."/>
            <person name="Spatafora J."/>
            <person name="Crous P."/>
            <person name="Grigoriev I."/>
        </authorList>
    </citation>
    <scope>NUCLEOTIDE SEQUENCE</scope>
    <source>
        <strain evidence="3">CBS 116005</strain>
    </source>
</reference>
<evidence type="ECO:0000313" key="4">
    <source>
        <dbReference type="Proteomes" id="UP000799436"/>
    </source>
</evidence>
<feature type="chain" id="PRO_5026056752" evidence="2">
    <location>
        <begin position="22"/>
        <end position="328"/>
    </location>
</feature>
<dbReference type="Pfam" id="PF00657">
    <property type="entry name" value="Lipase_GDSL"/>
    <property type="match status" value="1"/>
</dbReference>
<keyword evidence="1" id="KW-0378">Hydrolase</keyword>
<dbReference type="InterPro" id="IPR051058">
    <property type="entry name" value="GDSL_Est/Lipase"/>
</dbReference>
<dbReference type="PANTHER" id="PTHR45648">
    <property type="entry name" value="GDSL LIPASE/ACYLHYDROLASE FAMILY PROTEIN (AFU_ORTHOLOGUE AFUA_4G14700)"/>
    <property type="match status" value="1"/>
</dbReference>
<gene>
    <name evidence="3" type="ORF">EJ03DRAFT_376176</name>
</gene>
<feature type="signal peptide" evidence="2">
    <location>
        <begin position="1"/>
        <end position="21"/>
    </location>
</feature>
<name>A0A6G1L3R4_9PEZI</name>
<evidence type="ECO:0000313" key="3">
    <source>
        <dbReference type="EMBL" id="KAF2767475.1"/>
    </source>
</evidence>
<dbReference type="AlphaFoldDB" id="A0A6G1L3R4"/>
<evidence type="ECO:0000256" key="2">
    <source>
        <dbReference type="SAM" id="SignalP"/>
    </source>
</evidence>
<dbReference type="Gene3D" id="3.40.50.1110">
    <property type="entry name" value="SGNH hydrolase"/>
    <property type="match status" value="1"/>
</dbReference>
<sequence length="328" mass="35802">MSCNAKAYMAKSWLLLRGIFAQGVSLRRQVTMGLSSFVPALAPASSSVPAVPPQYLFVFGDSYTTTGFNVSGTQPSLSDPMGNPGYPGTTLSGYDNWIDVVVFNSSRNGTVAYNYATSSNFVNVTAAQGQAYEAPGPIKDFGDQLTEFSQLGEDVAWNSANSVFFNFFGINDVTAQVYAGRNYRHSVSILALDIADYFDLMGQQYELGARSFVTILVPPIYRAPVFGYGTGSSAVEIQNLTTYWNHRVAAGCRNLSISYPGARTFVFDPTSIFDEILDSTQQFGAPDSTCFNYPQGRPCLWHDFIHPGIVIQEAFGRQVNAFLKSHAL</sequence>
<keyword evidence="4" id="KW-1185">Reference proteome</keyword>
<dbReference type="GO" id="GO:0016788">
    <property type="term" value="F:hydrolase activity, acting on ester bonds"/>
    <property type="evidence" value="ECO:0007669"/>
    <property type="project" value="InterPro"/>
</dbReference>
<proteinExistence type="predicted"/>
<organism evidence="3 4">
    <name type="scientific">Teratosphaeria nubilosa</name>
    <dbReference type="NCBI Taxonomy" id="161662"/>
    <lineage>
        <taxon>Eukaryota</taxon>
        <taxon>Fungi</taxon>
        <taxon>Dikarya</taxon>
        <taxon>Ascomycota</taxon>
        <taxon>Pezizomycotina</taxon>
        <taxon>Dothideomycetes</taxon>
        <taxon>Dothideomycetidae</taxon>
        <taxon>Mycosphaerellales</taxon>
        <taxon>Teratosphaeriaceae</taxon>
        <taxon>Teratosphaeria</taxon>
    </lineage>
</organism>
<dbReference type="EMBL" id="ML995856">
    <property type="protein sequence ID" value="KAF2767475.1"/>
    <property type="molecule type" value="Genomic_DNA"/>
</dbReference>
<accession>A0A6G1L3R4</accession>
<dbReference type="PANTHER" id="PTHR45648:SF22">
    <property type="entry name" value="GDSL LIPASE_ACYLHYDROLASE FAMILY PROTEIN (AFU_ORTHOLOGUE AFUA_4G14700)"/>
    <property type="match status" value="1"/>
</dbReference>
<dbReference type="OrthoDB" id="1600564at2759"/>
<protein>
    <submittedName>
        <fullName evidence="3">Lipolytic enzyme, G-D-S-L</fullName>
    </submittedName>
</protein>
<evidence type="ECO:0000256" key="1">
    <source>
        <dbReference type="ARBA" id="ARBA00022801"/>
    </source>
</evidence>
<keyword evidence="2" id="KW-0732">Signal</keyword>
<dbReference type="Proteomes" id="UP000799436">
    <property type="component" value="Unassembled WGS sequence"/>
</dbReference>
<dbReference type="InterPro" id="IPR001087">
    <property type="entry name" value="GDSL"/>
</dbReference>